<feature type="transmembrane region" description="Helical" evidence="1">
    <location>
        <begin position="46"/>
        <end position="70"/>
    </location>
</feature>
<keyword evidence="1" id="KW-1133">Transmembrane helix</keyword>
<dbReference type="RefSeq" id="WP_120638902.1">
    <property type="nucleotide sequence ID" value="NZ_RAQU01000080.1"/>
</dbReference>
<protein>
    <submittedName>
        <fullName evidence="2">DUF1467 family protein</fullName>
    </submittedName>
</protein>
<organism evidence="2 5">
    <name type="scientific">Teichococcus wenyumeiae</name>
    <dbReference type="NCBI Taxonomy" id="2478470"/>
    <lineage>
        <taxon>Bacteria</taxon>
        <taxon>Pseudomonadati</taxon>
        <taxon>Pseudomonadota</taxon>
        <taxon>Alphaproteobacteria</taxon>
        <taxon>Acetobacterales</taxon>
        <taxon>Roseomonadaceae</taxon>
        <taxon>Roseomonas</taxon>
    </lineage>
</organism>
<comment type="caution">
    <text evidence="2">The sequence shown here is derived from an EMBL/GenBank/DDBJ whole genome shotgun (WGS) entry which is preliminary data.</text>
</comment>
<dbReference type="Proteomes" id="UP000278036">
    <property type="component" value="Unassembled WGS sequence"/>
</dbReference>
<dbReference type="Pfam" id="PF07330">
    <property type="entry name" value="DUF1467"/>
    <property type="match status" value="1"/>
</dbReference>
<sequence>MGWVTGIMVYFLCWWTVLFAILPFGIQPDADGAHQTGGWRGAPRQPLIVSKVIWTTVVATVVWLGIYLLVTSDWLSFRHGWLAMTPK</sequence>
<dbReference type="EMBL" id="RAQU01000080">
    <property type="protein sequence ID" value="RKK03563.1"/>
    <property type="molecule type" value="Genomic_DNA"/>
</dbReference>
<evidence type="ECO:0000313" key="5">
    <source>
        <dbReference type="Proteomes" id="UP000278036"/>
    </source>
</evidence>
<dbReference type="InParanoid" id="A0A3A9JFU5"/>
<feature type="transmembrane region" description="Helical" evidence="1">
    <location>
        <begin position="7"/>
        <end position="26"/>
    </location>
</feature>
<keyword evidence="1" id="KW-0472">Membrane</keyword>
<gene>
    <name evidence="2" type="ORF">D6Z83_13925</name>
    <name evidence="3" type="ORF">EBE87_08525</name>
</gene>
<keyword evidence="1" id="KW-0812">Transmembrane</keyword>
<evidence type="ECO:0000313" key="2">
    <source>
        <dbReference type="EMBL" id="RKK03563.1"/>
    </source>
</evidence>
<proteinExistence type="predicted"/>
<evidence type="ECO:0000313" key="4">
    <source>
        <dbReference type="Proteomes" id="UP000274097"/>
    </source>
</evidence>
<dbReference type="EMBL" id="RFLX01000004">
    <property type="protein sequence ID" value="RMI25735.1"/>
    <property type="molecule type" value="Genomic_DNA"/>
</dbReference>
<keyword evidence="4" id="KW-1185">Reference proteome</keyword>
<evidence type="ECO:0000256" key="1">
    <source>
        <dbReference type="SAM" id="Phobius"/>
    </source>
</evidence>
<accession>A0A3A9JFU5</accession>
<dbReference type="InterPro" id="IPR009935">
    <property type="entry name" value="DUF1467"/>
</dbReference>
<dbReference type="OrthoDB" id="9804637at2"/>
<dbReference type="Proteomes" id="UP000274097">
    <property type="component" value="Unassembled WGS sequence"/>
</dbReference>
<name>A0A3A9JFU5_9PROT</name>
<reference evidence="2 5" key="1">
    <citation type="submission" date="2018-09" db="EMBL/GenBank/DDBJ databases">
        <title>Roseomonas sp. nov., isolated from feces of Tibetan antelopes in the Qinghai-Tibet plateau, China.</title>
        <authorList>
            <person name="Tian Z."/>
        </authorList>
    </citation>
    <scope>NUCLEOTIDE SEQUENCE [LARGE SCALE GENOMIC DNA]</scope>
    <source>
        <strain evidence="3 4">Z23</strain>
        <strain evidence="2 5">Z24</strain>
    </source>
</reference>
<dbReference type="AlphaFoldDB" id="A0A3A9JFU5"/>
<evidence type="ECO:0000313" key="3">
    <source>
        <dbReference type="EMBL" id="RMI25735.1"/>
    </source>
</evidence>